<dbReference type="OrthoDB" id="9791366at2"/>
<dbReference type="RefSeq" id="WP_106267422.1">
    <property type="nucleotide sequence ID" value="NZ_PVTQ01000015.1"/>
</dbReference>
<dbReference type="PANTHER" id="PTHR43433">
    <property type="entry name" value="HYDROLASE, ALPHA/BETA FOLD FAMILY PROTEIN"/>
    <property type="match status" value="1"/>
</dbReference>
<sequence length="278" mass="30854">MPYFTTSDGLSLHYTDEGIGTPVLCLAGLTRNGDDFQFVRPHLSAYRMITLDSRGRGKSDFDKDYMNYSLQREALDALELLAHLQLEKVVILGTSRGGLIAMGLGPTHAHVMQGVILNDIGPRIDERGLARIFTYVGRAPDLQTLKEAAAALANAERTRFFNVSEQRWLDQAAAIYDETPDGIALRYDARLLDALRDQSVDGEIPEMWEFFDSLNDIPMAVIRGEHSDLLSDATMQEMAQHHPGLVTCTVPDRGHVPFLDEPEALDAIHAVMKQAETS</sequence>
<dbReference type="Gene3D" id="3.40.50.1820">
    <property type="entry name" value="alpha/beta hydrolase"/>
    <property type="match status" value="1"/>
</dbReference>
<accession>A0A2T0WFY5</accession>
<evidence type="ECO:0000313" key="3">
    <source>
        <dbReference type="Proteomes" id="UP000238392"/>
    </source>
</evidence>
<organism evidence="2 3">
    <name type="scientific">Donghicola tyrosinivorans</name>
    <dbReference type="NCBI Taxonomy" id="1652492"/>
    <lineage>
        <taxon>Bacteria</taxon>
        <taxon>Pseudomonadati</taxon>
        <taxon>Pseudomonadota</taxon>
        <taxon>Alphaproteobacteria</taxon>
        <taxon>Rhodobacterales</taxon>
        <taxon>Roseobacteraceae</taxon>
        <taxon>Donghicola</taxon>
    </lineage>
</organism>
<dbReference type="EMBL" id="PVTQ01000015">
    <property type="protein sequence ID" value="PRY85611.1"/>
    <property type="molecule type" value="Genomic_DNA"/>
</dbReference>
<feature type="domain" description="AB hydrolase-1" evidence="1">
    <location>
        <begin position="23"/>
        <end position="265"/>
    </location>
</feature>
<dbReference type="InterPro" id="IPR050471">
    <property type="entry name" value="AB_hydrolase"/>
</dbReference>
<dbReference type="InterPro" id="IPR029058">
    <property type="entry name" value="AB_hydrolase_fold"/>
</dbReference>
<gene>
    <name evidence="2" type="ORF">CLV74_11564</name>
</gene>
<dbReference type="SUPFAM" id="SSF53474">
    <property type="entry name" value="alpha/beta-Hydrolases"/>
    <property type="match status" value="1"/>
</dbReference>
<dbReference type="AlphaFoldDB" id="A0A2T0WFY5"/>
<keyword evidence="3" id="KW-1185">Reference proteome</keyword>
<dbReference type="Proteomes" id="UP000238392">
    <property type="component" value="Unassembled WGS sequence"/>
</dbReference>
<proteinExistence type="predicted"/>
<evidence type="ECO:0000313" key="2">
    <source>
        <dbReference type="EMBL" id="PRY85611.1"/>
    </source>
</evidence>
<dbReference type="InterPro" id="IPR000073">
    <property type="entry name" value="AB_hydrolase_1"/>
</dbReference>
<comment type="caution">
    <text evidence="2">The sequence shown here is derived from an EMBL/GenBank/DDBJ whole genome shotgun (WGS) entry which is preliminary data.</text>
</comment>
<protein>
    <submittedName>
        <fullName evidence="2">Pimeloyl-ACP methyl ester carboxylesterase</fullName>
    </submittedName>
</protein>
<name>A0A2T0WFY5_9RHOB</name>
<evidence type="ECO:0000259" key="1">
    <source>
        <dbReference type="Pfam" id="PF12697"/>
    </source>
</evidence>
<reference evidence="2 3" key="1">
    <citation type="submission" date="2018-03" db="EMBL/GenBank/DDBJ databases">
        <title>Genomic Encyclopedia of Archaeal and Bacterial Type Strains, Phase II (KMG-II): from individual species to whole genera.</title>
        <authorList>
            <person name="Goeker M."/>
        </authorList>
    </citation>
    <scope>NUCLEOTIDE SEQUENCE [LARGE SCALE GENOMIC DNA]</scope>
    <source>
        <strain evidence="2 3">DSM 100212</strain>
    </source>
</reference>
<dbReference type="Pfam" id="PF12697">
    <property type="entry name" value="Abhydrolase_6"/>
    <property type="match status" value="1"/>
</dbReference>
<dbReference type="PANTHER" id="PTHR43433:SF1">
    <property type="entry name" value="BLL5160 PROTEIN"/>
    <property type="match status" value="1"/>
</dbReference>